<dbReference type="Pfam" id="PF00092">
    <property type="entry name" value="VWA"/>
    <property type="match status" value="1"/>
</dbReference>
<proteinExistence type="predicted"/>
<dbReference type="SUPFAM" id="SSF53300">
    <property type="entry name" value="vWA-like"/>
    <property type="match status" value="1"/>
</dbReference>
<evidence type="ECO:0000313" key="2">
    <source>
        <dbReference type="EMBL" id="UOO92878.1"/>
    </source>
</evidence>
<dbReference type="Pfam" id="PF15616">
    <property type="entry name" value="TerY_C"/>
    <property type="match status" value="1"/>
</dbReference>
<keyword evidence="3" id="KW-1185">Reference proteome</keyword>
<sequence>MRRLPIFLVIDVSESMMGDNLRLMQEGMDQLTRSLRQDPYALEMAYLSVIAFAGQVKTLAPLTELISFYPPRLPLGAGSSIGKALNYTMDEIQRQVVCGSATQKGDFKPVVFLMSDGGSTDATEMAVAKWERQFKNKATLVSLGIGPYAQLSFLSAISEQVLRLEQCSEQDFKQFIAWISASVSSRSRSIGLSQEVDVGVDLEKPHHPMLTLVKTLQDAVGIDENYVILSGLCQTSKLPYLMKYEKLAAEYQSSYDEAQYQFTGVYAAQKDYFEWSDERQNFNTIHVGALSGGCGCPHCGAAYAFATCSCGQIFCVEGDGEVQCPGCEKYVYMGHSDGDYEVTRSRG</sequence>
<dbReference type="InterPro" id="IPR036465">
    <property type="entry name" value="vWFA_dom_sf"/>
</dbReference>
<dbReference type="Proteomes" id="UP000832034">
    <property type="component" value="Chromosome"/>
</dbReference>
<dbReference type="SMART" id="SM00327">
    <property type="entry name" value="VWA"/>
    <property type="match status" value="1"/>
</dbReference>
<evidence type="ECO:0000259" key="1">
    <source>
        <dbReference type="PROSITE" id="PS50234"/>
    </source>
</evidence>
<protein>
    <submittedName>
        <fullName evidence="2">VWA domain-containing protein</fullName>
    </submittedName>
</protein>
<reference evidence="2" key="2">
    <citation type="journal article" date="2022" name="Res Sq">
        <title>Evolution of multicellular longitudinally dividing oral cavity symbionts (Neisseriaceae).</title>
        <authorList>
            <person name="Nyongesa S."/>
            <person name="Weber P."/>
            <person name="Bernet E."/>
            <person name="Pullido F."/>
            <person name="Nieckarz M."/>
            <person name="Delaby M."/>
            <person name="Nieves C."/>
            <person name="Viehboeck T."/>
            <person name="Krause N."/>
            <person name="Rivera-Millot A."/>
            <person name="Nakamura A."/>
            <person name="Vischer N."/>
            <person name="VanNieuwenhze M."/>
            <person name="Brun Y."/>
            <person name="Cava F."/>
            <person name="Bulgheresi S."/>
            <person name="Veyrier F."/>
        </authorList>
    </citation>
    <scope>NUCLEOTIDE SEQUENCE</scope>
    <source>
        <strain evidence="2">SAG 1488-6</strain>
    </source>
</reference>
<gene>
    <name evidence="2" type="ORF">LVJ81_02215</name>
</gene>
<feature type="domain" description="VWFA" evidence="1">
    <location>
        <begin position="5"/>
        <end position="183"/>
    </location>
</feature>
<dbReference type="PROSITE" id="PS50234">
    <property type="entry name" value="VWFA"/>
    <property type="match status" value="1"/>
</dbReference>
<reference evidence="2" key="1">
    <citation type="submission" date="2021-12" db="EMBL/GenBank/DDBJ databases">
        <authorList>
            <person name="Veyrier F.J."/>
        </authorList>
    </citation>
    <scope>NUCLEOTIDE SEQUENCE</scope>
    <source>
        <strain evidence="2">SAG 1488-6</strain>
    </source>
</reference>
<dbReference type="RefSeq" id="WP_026353373.1">
    <property type="nucleotide sequence ID" value="NZ_CP091512.1"/>
</dbReference>
<name>A0ABY4EBZ9_VITST</name>
<dbReference type="InterPro" id="IPR002035">
    <property type="entry name" value="VWF_A"/>
</dbReference>
<organism evidence="2 3">
    <name type="scientific">Vitreoscilla stercoraria</name>
    <dbReference type="NCBI Taxonomy" id="61"/>
    <lineage>
        <taxon>Bacteria</taxon>
        <taxon>Pseudomonadati</taxon>
        <taxon>Pseudomonadota</taxon>
        <taxon>Betaproteobacteria</taxon>
        <taxon>Neisseriales</taxon>
        <taxon>Neisseriaceae</taxon>
        <taxon>Vitreoscilla</taxon>
    </lineage>
</organism>
<dbReference type="InterPro" id="IPR028274">
    <property type="entry name" value="TerY-C"/>
</dbReference>
<accession>A0ABY4EBZ9</accession>
<dbReference type="Gene3D" id="3.40.50.410">
    <property type="entry name" value="von Willebrand factor, type A domain"/>
    <property type="match status" value="1"/>
</dbReference>
<evidence type="ECO:0000313" key="3">
    <source>
        <dbReference type="Proteomes" id="UP000832034"/>
    </source>
</evidence>
<dbReference type="EMBL" id="CP091512">
    <property type="protein sequence ID" value="UOO92878.1"/>
    <property type="molecule type" value="Genomic_DNA"/>
</dbReference>